<evidence type="ECO:0008006" key="3">
    <source>
        <dbReference type="Google" id="ProtNLM"/>
    </source>
</evidence>
<evidence type="ECO:0000313" key="1">
    <source>
        <dbReference type="EMBL" id="GBM72784.1"/>
    </source>
</evidence>
<sequence length="87" mass="10189">MLKYTEMKLFIPRKLFKGEIINNFIFTDYNEHPHPAGLVNNYLECGGIQSMEWPVYPQDLNTIEHGWDVQGHRLASLQHTPGATRRY</sequence>
<dbReference type="GO" id="GO:0003676">
    <property type="term" value="F:nucleic acid binding"/>
    <property type="evidence" value="ECO:0007669"/>
    <property type="project" value="InterPro"/>
</dbReference>
<evidence type="ECO:0000313" key="2">
    <source>
        <dbReference type="Proteomes" id="UP000499080"/>
    </source>
</evidence>
<dbReference type="EMBL" id="BGPR01002399">
    <property type="protein sequence ID" value="GBM72784.1"/>
    <property type="molecule type" value="Genomic_DNA"/>
</dbReference>
<dbReference type="InterPro" id="IPR036397">
    <property type="entry name" value="RNaseH_sf"/>
</dbReference>
<gene>
    <name evidence="1" type="ORF">AVEN_201561_1</name>
</gene>
<dbReference type="AlphaFoldDB" id="A0A4Y2I5D7"/>
<name>A0A4Y2I5D7_ARAVE</name>
<keyword evidence="2" id="KW-1185">Reference proteome</keyword>
<dbReference type="Proteomes" id="UP000499080">
    <property type="component" value="Unassembled WGS sequence"/>
</dbReference>
<reference evidence="1 2" key="1">
    <citation type="journal article" date="2019" name="Sci. Rep.">
        <title>Orb-weaving spider Araneus ventricosus genome elucidates the spidroin gene catalogue.</title>
        <authorList>
            <person name="Kono N."/>
            <person name="Nakamura H."/>
            <person name="Ohtoshi R."/>
            <person name="Moran D.A.P."/>
            <person name="Shinohara A."/>
            <person name="Yoshida Y."/>
            <person name="Fujiwara M."/>
            <person name="Mori M."/>
            <person name="Tomita M."/>
            <person name="Arakawa K."/>
        </authorList>
    </citation>
    <scope>NUCLEOTIDE SEQUENCE [LARGE SCALE GENOMIC DNA]</scope>
</reference>
<proteinExistence type="predicted"/>
<accession>A0A4Y2I5D7</accession>
<dbReference type="Gene3D" id="3.30.420.10">
    <property type="entry name" value="Ribonuclease H-like superfamily/Ribonuclease H"/>
    <property type="match status" value="1"/>
</dbReference>
<organism evidence="1 2">
    <name type="scientific">Araneus ventricosus</name>
    <name type="common">Orbweaver spider</name>
    <name type="synonym">Epeira ventricosa</name>
    <dbReference type="NCBI Taxonomy" id="182803"/>
    <lineage>
        <taxon>Eukaryota</taxon>
        <taxon>Metazoa</taxon>
        <taxon>Ecdysozoa</taxon>
        <taxon>Arthropoda</taxon>
        <taxon>Chelicerata</taxon>
        <taxon>Arachnida</taxon>
        <taxon>Araneae</taxon>
        <taxon>Araneomorphae</taxon>
        <taxon>Entelegynae</taxon>
        <taxon>Araneoidea</taxon>
        <taxon>Araneidae</taxon>
        <taxon>Araneus</taxon>
    </lineage>
</organism>
<protein>
    <recommendedName>
        <fullName evidence="3">Tc1-like transposase DDE domain-containing protein</fullName>
    </recommendedName>
</protein>
<comment type="caution">
    <text evidence="1">The sequence shown here is derived from an EMBL/GenBank/DDBJ whole genome shotgun (WGS) entry which is preliminary data.</text>
</comment>